<organism evidence="2 3">
    <name type="scientific">Trichoderma guizhouense</name>
    <dbReference type="NCBI Taxonomy" id="1491466"/>
    <lineage>
        <taxon>Eukaryota</taxon>
        <taxon>Fungi</taxon>
        <taxon>Dikarya</taxon>
        <taxon>Ascomycota</taxon>
        <taxon>Pezizomycotina</taxon>
        <taxon>Sordariomycetes</taxon>
        <taxon>Hypocreomycetidae</taxon>
        <taxon>Hypocreales</taxon>
        <taxon>Hypocreaceae</taxon>
        <taxon>Trichoderma</taxon>
    </lineage>
</organism>
<proteinExistence type="predicted"/>
<feature type="compositionally biased region" description="Basic and acidic residues" evidence="1">
    <location>
        <begin position="29"/>
        <end position="40"/>
    </location>
</feature>
<protein>
    <recommendedName>
        <fullName evidence="4">BZIP domain-containing protein</fullName>
    </recommendedName>
</protein>
<name>A0A1T3CXZ1_9HYPO</name>
<evidence type="ECO:0008006" key="4">
    <source>
        <dbReference type="Google" id="ProtNLM"/>
    </source>
</evidence>
<gene>
    <name evidence="2" type="ORF">A0O28_0060900</name>
</gene>
<keyword evidence="3" id="KW-1185">Reference proteome</keyword>
<dbReference type="CDD" id="cd14688">
    <property type="entry name" value="bZIP_YAP"/>
    <property type="match status" value="1"/>
</dbReference>
<evidence type="ECO:0000313" key="2">
    <source>
        <dbReference type="EMBL" id="OPB45970.1"/>
    </source>
</evidence>
<sequence>MDMPVVHATLPDGPIGRGRARRGQGLNREGPRDAAESLRTRREKNRKAQILLRQRKRVAQQAIENRVVRTEETVAKMAGGIIELADQLLQSKAAKLDPDLMQTLRTCLRRNLSLVSIPEQVESDRAPAGLSDSNPPDKLLAITGPDPDIQATCNPPPPSNHGVGEHNYMYNPPVQNVLGNGWMGHFPLPNGGASVGGTRQSSQPDSLSINIIHFAMRRAYFALVAAGSPAHSLALWAFRFSLQQRSREEVLLNLRWVLGPGHATLHQLAKRPLEALDALKNVPVLHPLIDDTAMQSFKDLYPQETEPFLSAQDVQELLVYNGLRYIDNDLLELSIQIDADGRWVIPFPEVRPIRQPSDFLSPDVFFPSSRATIRSQGGVGSRSPRMTHIYISQSTFLYHLSSFTVCLAHGPAFVRACVQQVIKASLIDLEVG</sequence>
<dbReference type="AlphaFoldDB" id="A0A1T3CXZ1"/>
<feature type="region of interest" description="Disordered" evidence="1">
    <location>
        <begin position="1"/>
        <end position="44"/>
    </location>
</feature>
<evidence type="ECO:0000313" key="3">
    <source>
        <dbReference type="Proteomes" id="UP000191004"/>
    </source>
</evidence>
<dbReference type="Proteomes" id="UP000191004">
    <property type="component" value="Unassembled WGS sequence"/>
</dbReference>
<dbReference type="EMBL" id="LVVK01000003">
    <property type="protein sequence ID" value="OPB45970.1"/>
    <property type="molecule type" value="Genomic_DNA"/>
</dbReference>
<accession>A0A1T3CXZ1</accession>
<evidence type="ECO:0000256" key="1">
    <source>
        <dbReference type="SAM" id="MobiDB-lite"/>
    </source>
</evidence>
<comment type="caution">
    <text evidence="2">The sequence shown here is derived from an EMBL/GenBank/DDBJ whole genome shotgun (WGS) entry which is preliminary data.</text>
</comment>
<reference evidence="2 3" key="1">
    <citation type="submission" date="2016-04" db="EMBL/GenBank/DDBJ databases">
        <title>Multiple horizontal gene transfer events from other fungi enriched the ability of the initially mycotrophic fungus Trichoderma (Ascomycota) to feed on dead plant biomass.</title>
        <authorList>
            <person name="Atanasova L."/>
            <person name="Chenthamara K."/>
            <person name="Zhang J."/>
            <person name="Grujic M."/>
            <person name="Henrissat B."/>
            <person name="Kuo A."/>
            <person name="Aertz A."/>
            <person name="Salamov A."/>
            <person name="Lipzen A."/>
            <person name="Labutti K."/>
            <person name="Barry K."/>
            <person name="Miao Y."/>
            <person name="Rahimi M.J."/>
            <person name="Shen Q."/>
            <person name="Grigoriev I.V."/>
            <person name="Kubicek C.P."/>
            <person name="Druzhinina I.S."/>
        </authorList>
    </citation>
    <scope>NUCLEOTIDE SEQUENCE [LARGE SCALE GENOMIC DNA]</scope>
    <source>
        <strain evidence="2 3">NJAU 4742</strain>
    </source>
</reference>